<dbReference type="PANTHER" id="PTHR12753">
    <property type="entry name" value="AD-003 - RELATED"/>
    <property type="match status" value="1"/>
</dbReference>
<proteinExistence type="inferred from homology"/>
<evidence type="ECO:0000313" key="12">
    <source>
        <dbReference type="EMBL" id="KAJ3433541.1"/>
    </source>
</evidence>
<dbReference type="PANTHER" id="PTHR12753:SF0">
    <property type="entry name" value="ALPHA N-TERMINAL PROTEIN METHYLTRANSFERASE 1"/>
    <property type="match status" value="1"/>
</dbReference>
<evidence type="ECO:0000256" key="11">
    <source>
        <dbReference type="SAM" id="MobiDB-lite"/>
    </source>
</evidence>
<dbReference type="AlphaFoldDB" id="A0AAV7YXV8"/>
<evidence type="ECO:0000256" key="10">
    <source>
        <dbReference type="ARBA" id="ARBA00048167"/>
    </source>
</evidence>
<feature type="compositionally biased region" description="Basic residues" evidence="11">
    <location>
        <begin position="1"/>
        <end position="31"/>
    </location>
</feature>
<dbReference type="EMBL" id="JANTQA010000047">
    <property type="protein sequence ID" value="KAJ3433541.1"/>
    <property type="molecule type" value="Genomic_DNA"/>
</dbReference>
<evidence type="ECO:0000256" key="6">
    <source>
        <dbReference type="ARBA" id="ARBA00039449"/>
    </source>
</evidence>
<feature type="region of interest" description="Disordered" evidence="11">
    <location>
        <begin position="1"/>
        <end position="44"/>
    </location>
</feature>
<comment type="catalytic activity">
    <reaction evidence="10">
        <text>N-terminal L-alanyl-L-prolyl-L-lysyl-[protein] + 3 S-adenosyl-L-methionine = N-terminal N,N,N-trimethyl-L-alanyl-L-prolyl-L-lysyl-[protein] + 3 S-adenosyl-L-homocysteine + 3 H(+)</text>
        <dbReference type="Rhea" id="RHEA:54712"/>
        <dbReference type="Rhea" id="RHEA-COMP:13785"/>
        <dbReference type="Rhea" id="RHEA-COMP:13971"/>
        <dbReference type="ChEBI" id="CHEBI:15378"/>
        <dbReference type="ChEBI" id="CHEBI:57856"/>
        <dbReference type="ChEBI" id="CHEBI:59789"/>
        <dbReference type="ChEBI" id="CHEBI:138057"/>
        <dbReference type="ChEBI" id="CHEBI:138315"/>
        <dbReference type="EC" id="2.1.1.244"/>
    </reaction>
</comment>
<protein>
    <recommendedName>
        <fullName evidence="6">Alpha N-terminal protein methyltransferase 1</fullName>
        <ecNumber evidence="5">2.1.1.244</ecNumber>
    </recommendedName>
    <alternativeName>
        <fullName evidence="7">X-Pro-Lys N-terminal protein methyltransferase 1</fullName>
    </alternativeName>
</protein>
<dbReference type="GO" id="GO:0005737">
    <property type="term" value="C:cytoplasm"/>
    <property type="evidence" value="ECO:0007669"/>
    <property type="project" value="TreeGrafter"/>
</dbReference>
<sequence>MSYKKKKKTKKNKNQTKRNQKRNTTKNKKKNPKQDPLFKIQNEKLKNPKDNSLITLKSLWATMGEQWYVNSSSYWHNDMSADNHGMLGGLEYVSDVDLEGTEEYLSGIQWNSSQTRSLDCGAGIGRVTKVVLSKLFDKVDIQDVEQRFLDKAKENIDPEKLEQVFCCGLQNFDIPQNHYDLIWVQWVAMYLTDKDFIKFLNKCSLALKPGGVLIVKGNTSSPKTLIDLDDHSICRTVKHFAEVFKHSKMKCTKATLQTKFPKDLFPIHIFHLIPIEKKIVKKNTQKKTIQTETNKKQK</sequence>
<dbReference type="SUPFAM" id="SSF53335">
    <property type="entry name" value="S-adenosyl-L-methionine-dependent methyltransferases"/>
    <property type="match status" value="1"/>
</dbReference>
<evidence type="ECO:0000256" key="4">
    <source>
        <dbReference type="ARBA" id="ARBA00022691"/>
    </source>
</evidence>
<keyword evidence="2 12" id="KW-0489">Methyltransferase</keyword>
<dbReference type="EC" id="2.1.1.244" evidence="5"/>
<evidence type="ECO:0000256" key="5">
    <source>
        <dbReference type="ARBA" id="ARBA00039112"/>
    </source>
</evidence>
<evidence type="ECO:0000256" key="9">
    <source>
        <dbReference type="ARBA" id="ARBA00047885"/>
    </source>
</evidence>
<reference evidence="12" key="1">
    <citation type="submission" date="2022-08" db="EMBL/GenBank/DDBJ databases">
        <title>Novel sulphate-reducing endosymbionts in the free-living metamonad Anaeramoeba.</title>
        <authorList>
            <person name="Jerlstrom-Hultqvist J."/>
            <person name="Cepicka I."/>
            <person name="Gallot-Lavallee L."/>
            <person name="Salas-Leiva D."/>
            <person name="Curtis B.A."/>
            <person name="Zahonova K."/>
            <person name="Pipaliya S."/>
            <person name="Dacks J."/>
            <person name="Roger A.J."/>
        </authorList>
    </citation>
    <scope>NUCLEOTIDE SEQUENCE</scope>
    <source>
        <strain evidence="12">Busselton2</strain>
    </source>
</reference>
<dbReference type="Proteomes" id="UP001146793">
    <property type="component" value="Unassembled WGS sequence"/>
</dbReference>
<organism evidence="12 13">
    <name type="scientific">Anaeramoeba flamelloides</name>
    <dbReference type="NCBI Taxonomy" id="1746091"/>
    <lineage>
        <taxon>Eukaryota</taxon>
        <taxon>Metamonada</taxon>
        <taxon>Anaeramoebidae</taxon>
        <taxon>Anaeramoeba</taxon>
    </lineage>
</organism>
<keyword evidence="4" id="KW-0949">S-adenosyl-L-methionine</keyword>
<dbReference type="CDD" id="cd02440">
    <property type="entry name" value="AdoMet_MTases"/>
    <property type="match status" value="1"/>
</dbReference>
<comment type="catalytic activity">
    <reaction evidence="8">
        <text>N-terminal L-seryl-L-prolyl-L-lysyl-[protein] + 3 S-adenosyl-L-methionine = N-terminal N,N,N-trimethyl-L-seryl-L-prolyl-L-lysyl-[protein] + 3 S-adenosyl-L-homocysteine + 3 H(+)</text>
        <dbReference type="Rhea" id="RHEA:54724"/>
        <dbReference type="Rhea" id="RHEA-COMP:13789"/>
        <dbReference type="Rhea" id="RHEA-COMP:13973"/>
        <dbReference type="ChEBI" id="CHEBI:15378"/>
        <dbReference type="ChEBI" id="CHEBI:57856"/>
        <dbReference type="ChEBI" id="CHEBI:59789"/>
        <dbReference type="ChEBI" id="CHEBI:138061"/>
        <dbReference type="ChEBI" id="CHEBI:138317"/>
        <dbReference type="EC" id="2.1.1.244"/>
    </reaction>
</comment>
<dbReference type="InterPro" id="IPR029063">
    <property type="entry name" value="SAM-dependent_MTases_sf"/>
</dbReference>
<keyword evidence="3" id="KW-0808">Transferase</keyword>
<dbReference type="Gene3D" id="3.40.50.150">
    <property type="entry name" value="Vaccinia Virus protein VP39"/>
    <property type="match status" value="1"/>
</dbReference>
<evidence type="ECO:0000256" key="1">
    <source>
        <dbReference type="ARBA" id="ARBA00009059"/>
    </source>
</evidence>
<evidence type="ECO:0000256" key="2">
    <source>
        <dbReference type="ARBA" id="ARBA00022603"/>
    </source>
</evidence>
<dbReference type="InterPro" id="IPR008576">
    <property type="entry name" value="MeTrfase_NTM1"/>
</dbReference>
<dbReference type="Pfam" id="PF05891">
    <property type="entry name" value="Methyltransf_PK"/>
    <property type="match status" value="1"/>
</dbReference>
<evidence type="ECO:0000256" key="8">
    <source>
        <dbReference type="ARBA" id="ARBA00047306"/>
    </source>
</evidence>
<name>A0AAV7YXV8_9EUKA</name>
<evidence type="ECO:0000256" key="7">
    <source>
        <dbReference type="ARBA" id="ARBA00043129"/>
    </source>
</evidence>
<comment type="similarity">
    <text evidence="1">Belongs to the methyltransferase superfamily. NTM1 family.</text>
</comment>
<accession>A0AAV7YXV8</accession>
<dbReference type="GO" id="GO:0032259">
    <property type="term" value="P:methylation"/>
    <property type="evidence" value="ECO:0007669"/>
    <property type="project" value="UniProtKB-KW"/>
</dbReference>
<comment type="caution">
    <text evidence="12">The sequence shown here is derived from an EMBL/GenBank/DDBJ whole genome shotgun (WGS) entry which is preliminary data.</text>
</comment>
<evidence type="ECO:0000313" key="13">
    <source>
        <dbReference type="Proteomes" id="UP001146793"/>
    </source>
</evidence>
<dbReference type="GO" id="GO:0071885">
    <property type="term" value="F:N-terminal protein N-methyltransferase activity"/>
    <property type="evidence" value="ECO:0007669"/>
    <property type="project" value="UniProtKB-EC"/>
</dbReference>
<comment type="catalytic activity">
    <reaction evidence="9">
        <text>N-terminal L-prolyl-L-prolyl-L-lysyl-[protein] + 2 S-adenosyl-L-methionine = N-terminal N,N-dimethyl-L-prolyl-L-prolyl-L-lysyl-[protein] + 2 S-adenosyl-L-homocysteine + 2 H(+)</text>
        <dbReference type="Rhea" id="RHEA:54736"/>
        <dbReference type="Rhea" id="RHEA-COMP:13787"/>
        <dbReference type="Rhea" id="RHEA-COMP:13974"/>
        <dbReference type="ChEBI" id="CHEBI:15378"/>
        <dbReference type="ChEBI" id="CHEBI:57856"/>
        <dbReference type="ChEBI" id="CHEBI:59789"/>
        <dbReference type="ChEBI" id="CHEBI:138059"/>
        <dbReference type="ChEBI" id="CHEBI:138318"/>
        <dbReference type="EC" id="2.1.1.244"/>
    </reaction>
</comment>
<evidence type="ECO:0000256" key="3">
    <source>
        <dbReference type="ARBA" id="ARBA00022679"/>
    </source>
</evidence>
<gene>
    <name evidence="12" type="ORF">M0812_22502</name>
</gene>